<name>A0A7G2JXV2_HAEIF</name>
<keyword evidence="2" id="KW-0456">Lyase</keyword>
<proteinExistence type="predicted"/>
<evidence type="ECO:0000313" key="2">
    <source>
        <dbReference type="EMBL" id="EFA28091.1"/>
    </source>
</evidence>
<dbReference type="GO" id="GO:0004408">
    <property type="term" value="F:holocytochrome-c synthase activity"/>
    <property type="evidence" value="ECO:0007669"/>
    <property type="project" value="UniProtKB-EC"/>
</dbReference>
<dbReference type="EMBL" id="ABFC01000949">
    <property type="protein sequence ID" value="EFA28091.1"/>
    <property type="molecule type" value="Genomic_DNA"/>
</dbReference>
<gene>
    <name evidence="2" type="ORF">HAINFHK1212_1328</name>
</gene>
<dbReference type="EC" id="4.4.1.17" evidence="2"/>
<feature type="non-terminal residue" evidence="2">
    <location>
        <position position="29"/>
    </location>
</feature>
<accession>A0A7G2JXV2</accession>
<protein>
    <submittedName>
        <fullName evidence="2">Hypothetical cytochrome c-type biogenesis protein</fullName>
        <ecNumber evidence="2">4.4.1.17</ecNumber>
    </submittedName>
</protein>
<keyword evidence="1" id="KW-0812">Transmembrane</keyword>
<keyword evidence="1" id="KW-0472">Membrane</keyword>
<sequence length="29" mass="3109">MLDQQLLIGTVFLAGLASFLSSCIFPIIP</sequence>
<feature type="transmembrane region" description="Helical" evidence="1">
    <location>
        <begin position="6"/>
        <end position="28"/>
    </location>
</feature>
<keyword evidence="1" id="KW-1133">Transmembrane helix</keyword>
<comment type="caution">
    <text evidence="2">The sequence shown here is derived from an EMBL/GenBank/DDBJ whole genome shotgun (WGS) entry which is preliminary data.</text>
</comment>
<evidence type="ECO:0000256" key="1">
    <source>
        <dbReference type="SAM" id="Phobius"/>
    </source>
</evidence>
<dbReference type="AlphaFoldDB" id="A0A7G2JXV2"/>
<organism evidence="2">
    <name type="scientific">Haemophilus influenzae HK1212</name>
    <dbReference type="NCBI Taxonomy" id="456482"/>
    <lineage>
        <taxon>Bacteria</taxon>
        <taxon>Pseudomonadati</taxon>
        <taxon>Pseudomonadota</taxon>
        <taxon>Gammaproteobacteria</taxon>
        <taxon>Pasteurellales</taxon>
        <taxon>Pasteurellaceae</taxon>
        <taxon>Haemophilus</taxon>
    </lineage>
</organism>
<reference evidence="2" key="1">
    <citation type="journal article" date="2010" name="Genomics">
        <title>Tracing phylogenomic events leading to diversity of Haemophilus influenzae and the emergence of Brazilian Purpuric Fever (BPF)-associated clones.</title>
        <authorList>
            <person name="Papazisi L."/>
            <person name="Ratnayake S."/>
            <person name="Remortel B.G."/>
            <person name="Bock G.R."/>
            <person name="Liang W."/>
            <person name="Saeed A.I."/>
            <person name="Liu J."/>
            <person name="Fleischmann R.D."/>
            <person name="Kilian M."/>
            <person name="Peterson S.N."/>
        </authorList>
    </citation>
    <scope>NUCLEOTIDE SEQUENCE [LARGE SCALE GENOMIC DNA]</scope>
    <source>
        <strain evidence="2">HK1212</strain>
    </source>
</reference>